<proteinExistence type="predicted"/>
<organism evidence="1 2">
    <name type="scientific">Bradyrhizobium algeriense</name>
    <dbReference type="NCBI Taxonomy" id="634784"/>
    <lineage>
        <taxon>Bacteria</taxon>
        <taxon>Pseudomonadati</taxon>
        <taxon>Pseudomonadota</taxon>
        <taxon>Alphaproteobacteria</taxon>
        <taxon>Hyphomicrobiales</taxon>
        <taxon>Nitrobacteraceae</taxon>
        <taxon>Bradyrhizobium</taxon>
    </lineage>
</organism>
<evidence type="ECO:0000313" key="2">
    <source>
        <dbReference type="Proteomes" id="UP001364224"/>
    </source>
</evidence>
<protein>
    <recommendedName>
        <fullName evidence="3">Transposase</fullName>
    </recommendedName>
</protein>
<accession>A0ABU8BFX1</accession>
<name>A0ABU8BFX1_9BRAD</name>
<evidence type="ECO:0008006" key="3">
    <source>
        <dbReference type="Google" id="ProtNLM"/>
    </source>
</evidence>
<dbReference type="Proteomes" id="UP001364224">
    <property type="component" value="Unassembled WGS sequence"/>
</dbReference>
<gene>
    <name evidence="1" type="ORF">V1286_004971</name>
</gene>
<dbReference type="EMBL" id="JAZHRV010000001">
    <property type="protein sequence ID" value="MEH2557442.1"/>
    <property type="molecule type" value="Genomic_DNA"/>
</dbReference>
<keyword evidence="2" id="KW-1185">Reference proteome</keyword>
<sequence length="217" mass="24151">MLSGTNLWRMLREEAEAVFDALRPRMLSDAFWREERKAFLEKPWPSCSVLRVRLERYRDYRVAKSSGGSGMTNASTALRGFGPVYQKDHAGRDRCASRISIDAMWLVVFASAKLGVVVTIKCHVGAGTTNRLSKVECAQDGALHSSYNFCVSIVAIHNLARLGYQLFIDKNQLFGDERGQLAMAVVSGCSTVMRWVGCLSGEKPCGRAACWSRICWS</sequence>
<reference evidence="1 2" key="1">
    <citation type="submission" date="2024-02" db="EMBL/GenBank/DDBJ databases">
        <title>Adaptive strategies in a cosmopolitan and abundant soil bacterium.</title>
        <authorList>
            <person name="Carini P."/>
        </authorList>
    </citation>
    <scope>NUCLEOTIDE SEQUENCE [LARGE SCALE GENOMIC DNA]</scope>
    <source>
        <strain evidence="1 2">AZCC 1608</strain>
    </source>
</reference>
<evidence type="ECO:0000313" key="1">
    <source>
        <dbReference type="EMBL" id="MEH2557442.1"/>
    </source>
</evidence>
<comment type="caution">
    <text evidence="1">The sequence shown here is derived from an EMBL/GenBank/DDBJ whole genome shotgun (WGS) entry which is preliminary data.</text>
</comment>